<evidence type="ECO:0000313" key="1">
    <source>
        <dbReference type="EMBL" id="WHY83896.1"/>
    </source>
</evidence>
<reference evidence="1" key="1">
    <citation type="submission" date="2023-05" db="EMBL/GenBank/DDBJ databases">
        <title>Comparative genomics of Bacillaceae isolates and their secondary metabolite potential.</title>
        <authorList>
            <person name="Song L."/>
            <person name="Nielsen L.J."/>
            <person name="Mohite O."/>
            <person name="Xu X."/>
            <person name="Weber T."/>
            <person name="Kovacs A.T."/>
        </authorList>
    </citation>
    <scope>NUCLEOTIDE SEQUENCE</scope>
    <source>
        <strain evidence="1">XLM17</strain>
    </source>
</reference>
<proteinExistence type="predicted"/>
<dbReference type="Proteomes" id="UP001178288">
    <property type="component" value="Chromosome"/>
</dbReference>
<dbReference type="EMBL" id="CP126114">
    <property type="protein sequence ID" value="WHY83896.1"/>
    <property type="molecule type" value="Genomic_DNA"/>
</dbReference>
<evidence type="ECO:0008006" key="3">
    <source>
        <dbReference type="Google" id="ProtNLM"/>
    </source>
</evidence>
<accession>A0AA95MHS6</accession>
<gene>
    <name evidence="1" type="ORF">QNH39_14500</name>
</gene>
<keyword evidence="2" id="KW-1185">Reference proteome</keyword>
<sequence length="42" mass="4781">MARKKNTHYMKNNNALPKADIEFAGENGLEQKALRALKSHNK</sequence>
<evidence type="ECO:0000313" key="2">
    <source>
        <dbReference type="Proteomes" id="UP001178288"/>
    </source>
</evidence>
<organism evidence="1 2">
    <name type="scientific">Neobacillus novalis</name>
    <dbReference type="NCBI Taxonomy" id="220687"/>
    <lineage>
        <taxon>Bacteria</taxon>
        <taxon>Bacillati</taxon>
        <taxon>Bacillota</taxon>
        <taxon>Bacilli</taxon>
        <taxon>Bacillales</taxon>
        <taxon>Bacillaceae</taxon>
        <taxon>Neobacillus</taxon>
    </lineage>
</organism>
<dbReference type="RefSeq" id="WP_280513642.1">
    <property type="nucleotide sequence ID" value="NZ_CP126114.1"/>
</dbReference>
<dbReference type="AlphaFoldDB" id="A0AA95MHS6"/>
<dbReference type="KEGG" id="nnv:QNH39_14500"/>
<name>A0AA95MHS6_9BACI</name>
<protein>
    <recommendedName>
        <fullName evidence="3">YfhD family protein</fullName>
    </recommendedName>
</protein>